<evidence type="ECO:0000313" key="4">
    <source>
        <dbReference type="EMBL" id="GGX71355.1"/>
    </source>
</evidence>
<accession>A0A918KPP0</accession>
<dbReference type="AlphaFoldDB" id="A0A918KPP0"/>
<dbReference type="NCBIfam" id="TIGR01488">
    <property type="entry name" value="HAD-SF-IB"/>
    <property type="match status" value="1"/>
</dbReference>
<evidence type="ECO:0000256" key="2">
    <source>
        <dbReference type="ARBA" id="ARBA00022801"/>
    </source>
</evidence>
<evidence type="ECO:0000313" key="5">
    <source>
        <dbReference type="Proteomes" id="UP000626148"/>
    </source>
</evidence>
<dbReference type="Pfam" id="PF12710">
    <property type="entry name" value="HAD"/>
    <property type="match status" value="1"/>
</dbReference>
<evidence type="ECO:0008006" key="6">
    <source>
        <dbReference type="Google" id="ProtNLM"/>
    </source>
</evidence>
<dbReference type="NCBIfam" id="TIGR01490">
    <property type="entry name" value="HAD-SF-IB-hyp1"/>
    <property type="match status" value="1"/>
</dbReference>
<dbReference type="Proteomes" id="UP000626148">
    <property type="component" value="Unassembled WGS sequence"/>
</dbReference>
<gene>
    <name evidence="4" type="primary">mmfP</name>
    <name evidence="4" type="ORF">GCM10007392_43560</name>
</gene>
<evidence type="ECO:0000256" key="1">
    <source>
        <dbReference type="ARBA" id="ARBA00022723"/>
    </source>
</evidence>
<name>A0A918KPP0_9GAMM</name>
<dbReference type="PANTHER" id="PTHR43344">
    <property type="entry name" value="PHOSPHOSERINE PHOSPHATASE"/>
    <property type="match status" value="1"/>
</dbReference>
<dbReference type="InterPro" id="IPR006385">
    <property type="entry name" value="HAD_hydro_SerB1"/>
</dbReference>
<reference evidence="4" key="2">
    <citation type="submission" date="2020-09" db="EMBL/GenBank/DDBJ databases">
        <authorList>
            <person name="Sun Q."/>
            <person name="Kim S."/>
        </authorList>
    </citation>
    <scope>NUCLEOTIDE SEQUENCE</scope>
    <source>
        <strain evidence="4">KCTC 22169</strain>
    </source>
</reference>
<dbReference type="Gene3D" id="1.20.1440.100">
    <property type="entry name" value="SG protein - dephosphorylation function"/>
    <property type="match status" value="1"/>
</dbReference>
<dbReference type="PANTHER" id="PTHR43344:SF13">
    <property type="entry name" value="PHOSPHATASE RV3661-RELATED"/>
    <property type="match status" value="1"/>
</dbReference>
<proteinExistence type="predicted"/>
<keyword evidence="5" id="KW-1185">Reference proteome</keyword>
<dbReference type="EMBL" id="BMXR01000014">
    <property type="protein sequence ID" value="GGX71355.1"/>
    <property type="molecule type" value="Genomic_DNA"/>
</dbReference>
<sequence length="230" mass="26012">MDRIAAFFDVDETLINLKSMFSFLEFMVHDKHRDPEQADKEFQALMTEFRDLGKSHPRSEVNRLYYEQFKGVRQLEFEHLADRWFQQVEADTSFYIQPTLERLRHHQTLGHEVVFVSGACNELLAPLANRLEVSHLLGVQLEVSGGCFTGKLRPPQTIGGGKAKAITAFMTEKGIDAPGSYAYGDHYSDRHMLDCVGHPVVLKGDQALEDWAKARPHTLLNPLSTQGAAL</sequence>
<organism evidence="4 5">
    <name type="scientific">Saccharospirillum salsuginis</name>
    <dbReference type="NCBI Taxonomy" id="418750"/>
    <lineage>
        <taxon>Bacteria</taxon>
        <taxon>Pseudomonadati</taxon>
        <taxon>Pseudomonadota</taxon>
        <taxon>Gammaproteobacteria</taxon>
        <taxon>Oceanospirillales</taxon>
        <taxon>Saccharospirillaceae</taxon>
        <taxon>Saccharospirillum</taxon>
    </lineage>
</organism>
<dbReference type="SUPFAM" id="SSF56784">
    <property type="entry name" value="HAD-like"/>
    <property type="match status" value="1"/>
</dbReference>
<dbReference type="InterPro" id="IPR050582">
    <property type="entry name" value="HAD-like_SerB"/>
</dbReference>
<dbReference type="InterPro" id="IPR023214">
    <property type="entry name" value="HAD_sf"/>
</dbReference>
<evidence type="ECO:0000256" key="3">
    <source>
        <dbReference type="ARBA" id="ARBA00022842"/>
    </source>
</evidence>
<keyword evidence="3" id="KW-0460">Magnesium</keyword>
<dbReference type="RefSeq" id="WP_189612762.1">
    <property type="nucleotide sequence ID" value="NZ_BMXR01000014.1"/>
</dbReference>
<keyword evidence="1" id="KW-0479">Metal-binding</keyword>
<reference evidence="4" key="1">
    <citation type="journal article" date="2014" name="Int. J. Syst. Evol. Microbiol.">
        <title>Complete genome sequence of Corynebacterium casei LMG S-19264T (=DSM 44701T), isolated from a smear-ripened cheese.</title>
        <authorList>
            <consortium name="US DOE Joint Genome Institute (JGI-PGF)"/>
            <person name="Walter F."/>
            <person name="Albersmeier A."/>
            <person name="Kalinowski J."/>
            <person name="Ruckert C."/>
        </authorList>
    </citation>
    <scope>NUCLEOTIDE SEQUENCE</scope>
    <source>
        <strain evidence="4">KCTC 22169</strain>
    </source>
</reference>
<dbReference type="InterPro" id="IPR036412">
    <property type="entry name" value="HAD-like_sf"/>
</dbReference>
<keyword evidence="2" id="KW-0378">Hydrolase</keyword>
<dbReference type="GO" id="GO:0016787">
    <property type="term" value="F:hydrolase activity"/>
    <property type="evidence" value="ECO:0007669"/>
    <property type="project" value="UniProtKB-KW"/>
</dbReference>
<comment type="caution">
    <text evidence="4">The sequence shown here is derived from an EMBL/GenBank/DDBJ whole genome shotgun (WGS) entry which is preliminary data.</text>
</comment>
<dbReference type="GO" id="GO:0046872">
    <property type="term" value="F:metal ion binding"/>
    <property type="evidence" value="ECO:0007669"/>
    <property type="project" value="UniProtKB-KW"/>
</dbReference>
<protein>
    <recommendedName>
        <fullName evidence="6">HAD-superfamily subfamily IB hydrolase, TIGR01490</fullName>
    </recommendedName>
</protein>
<dbReference type="Gene3D" id="3.40.50.1000">
    <property type="entry name" value="HAD superfamily/HAD-like"/>
    <property type="match status" value="1"/>
</dbReference>